<dbReference type="EMBL" id="PCSH01000170">
    <property type="protein sequence ID" value="PIP39436.1"/>
    <property type="molecule type" value="Genomic_DNA"/>
</dbReference>
<sequence length="85" mass="9875">MKYKGYTELERRILSLKTDLVLAIIFIISIGLYYVFFGLGHKLSSNLIQIVKLLADSLLVCSIIGYVYEKVLRRETEDKFAIYHN</sequence>
<evidence type="ECO:0000256" key="1">
    <source>
        <dbReference type="SAM" id="Phobius"/>
    </source>
</evidence>
<keyword evidence="1" id="KW-1133">Transmembrane helix</keyword>
<feature type="transmembrane region" description="Helical" evidence="1">
    <location>
        <begin position="20"/>
        <end position="41"/>
    </location>
</feature>
<evidence type="ECO:0000313" key="3">
    <source>
        <dbReference type="Proteomes" id="UP000231067"/>
    </source>
</evidence>
<reference evidence="2 3" key="1">
    <citation type="submission" date="2017-09" db="EMBL/GenBank/DDBJ databases">
        <title>Depth-based differentiation of microbial function through sediment-hosted aquifers and enrichment of novel symbionts in the deep terrestrial subsurface.</title>
        <authorList>
            <person name="Probst A.J."/>
            <person name="Ladd B."/>
            <person name="Jarett J.K."/>
            <person name="Geller-Mcgrath D.E."/>
            <person name="Sieber C.M."/>
            <person name="Emerson J.B."/>
            <person name="Anantharaman K."/>
            <person name="Thomas B.C."/>
            <person name="Malmstrom R."/>
            <person name="Stieglmeier M."/>
            <person name="Klingl A."/>
            <person name="Woyke T."/>
            <person name="Ryan C.M."/>
            <person name="Banfield J.F."/>
        </authorList>
    </citation>
    <scope>NUCLEOTIDE SEQUENCE [LARGE SCALE GENOMIC DNA]</scope>
    <source>
        <strain evidence="2">CG23_combo_of_CG06-09_8_20_14_all_40_23</strain>
    </source>
</reference>
<evidence type="ECO:0000313" key="2">
    <source>
        <dbReference type="EMBL" id="PIP39436.1"/>
    </source>
</evidence>
<comment type="caution">
    <text evidence="2">The sequence shown here is derived from an EMBL/GenBank/DDBJ whole genome shotgun (WGS) entry which is preliminary data.</text>
</comment>
<gene>
    <name evidence="2" type="ORF">COX18_10170</name>
</gene>
<keyword evidence="1" id="KW-0812">Transmembrane</keyword>
<dbReference type="AlphaFoldDB" id="A0A2H0A1Z2"/>
<keyword evidence="1" id="KW-0472">Membrane</keyword>
<accession>A0A2H0A1Z2</accession>
<feature type="transmembrane region" description="Helical" evidence="1">
    <location>
        <begin position="47"/>
        <end position="68"/>
    </location>
</feature>
<dbReference type="Proteomes" id="UP000231067">
    <property type="component" value="Unassembled WGS sequence"/>
</dbReference>
<proteinExistence type="predicted"/>
<name>A0A2H0A1Z2_9BACT</name>
<protein>
    <submittedName>
        <fullName evidence="2">Uncharacterized protein</fullName>
    </submittedName>
</protein>
<organism evidence="2 3">
    <name type="scientific">Candidatus Desantisbacteria bacterium CG23_combo_of_CG06-09_8_20_14_all_40_23</name>
    <dbReference type="NCBI Taxonomy" id="1974550"/>
    <lineage>
        <taxon>Bacteria</taxon>
        <taxon>Candidatus Desantisiibacteriota</taxon>
    </lineage>
</organism>